<sequence>MDSGSAGSQTTPAANKTTMKQGEDKEKPNELSIGELIKPARPAMMQSIVMSTVGAILAVVPYIAITELAVHWLRGDLEHPWRWVIIAIIGAFVGHMLYSMAVGLTHIAEAKLRYLLRVDLVRTLGRIPLGRVDQTSSGKIRKMVVDDTSAIHTIVAHLAGDFSYAAVSLIFGFAYLLWVDWRLSLVLLAVWIVAIAIAAGAAFSKAKESMAQFAEKQMDLSAATVEMVEGIEEIKNFQAADVARTRFDRARKEFADVSYKWMNTFGRGMSLVYALLHPGAIVATVAPLAFLFVYQGWMEVGYTLPFFLIGIGIPSGLMQLVSLMQHLYEAQLAAHDTAEMLSTEPMPEGKHREDDGLRRGEVAFENVSFGYDPGEPVLKEISFVAHAGEVTAVVGPSGGGKTTIARLIARFYDPDSGVVRVGGVDAKDVSLKWLLSQIAIVFQDISLAHDTVAANISLGHENVSREQIEEAAKAACIHERIMRLPDGYDTVIGEEGGFFSGGERQRITIARAYLQDAPILVLDEATAQADPRSEREIHRALSTLSKGRTVIIIAHRLATIANADQIIVVADGQVAESGKHAELLAHKGMYAGLWEAQQLAPVDAAGAAAEGIADGGATGVDAGVAAGLDTEED</sequence>
<comment type="similarity">
    <text evidence="9">Belongs to the ABC transporter superfamily. Lipid exporter (TC 3.A.1.106) family.</text>
</comment>
<keyword evidence="7 12" id="KW-0472">Membrane</keyword>
<evidence type="ECO:0000256" key="3">
    <source>
        <dbReference type="ARBA" id="ARBA00022692"/>
    </source>
</evidence>
<evidence type="ECO:0000256" key="5">
    <source>
        <dbReference type="ARBA" id="ARBA00022840"/>
    </source>
</evidence>
<comment type="subcellular location">
    <subcellularLocation>
        <location evidence="1">Cell membrane</location>
        <topology evidence="1">Multi-pass membrane protein</topology>
    </subcellularLocation>
</comment>
<evidence type="ECO:0000256" key="12">
    <source>
        <dbReference type="SAM" id="Phobius"/>
    </source>
</evidence>
<feature type="transmembrane region" description="Helical" evidence="12">
    <location>
        <begin position="85"/>
        <end position="107"/>
    </location>
</feature>
<dbReference type="InterPro" id="IPR011527">
    <property type="entry name" value="ABC1_TM_dom"/>
</dbReference>
<dbReference type="Gene3D" id="3.40.50.300">
    <property type="entry name" value="P-loop containing nucleotide triphosphate hydrolases"/>
    <property type="match status" value="1"/>
</dbReference>
<dbReference type="InterPro" id="IPR017871">
    <property type="entry name" value="ABC_transporter-like_CS"/>
</dbReference>
<dbReference type="GO" id="GO:0005524">
    <property type="term" value="F:ATP binding"/>
    <property type="evidence" value="ECO:0007669"/>
    <property type="project" value="UniProtKB-KW"/>
</dbReference>
<evidence type="ECO:0000313" key="16">
    <source>
        <dbReference type="Proteomes" id="UP000199065"/>
    </source>
</evidence>
<dbReference type="EMBL" id="FOPJ01000004">
    <property type="protein sequence ID" value="SFG44585.1"/>
    <property type="molecule type" value="Genomic_DNA"/>
</dbReference>
<dbReference type="InterPro" id="IPR003439">
    <property type="entry name" value="ABC_transporter-like_ATP-bd"/>
</dbReference>
<feature type="domain" description="ABC transporter" evidence="13">
    <location>
        <begin position="362"/>
        <end position="596"/>
    </location>
</feature>
<feature type="transmembrane region" description="Helical" evidence="12">
    <location>
        <begin position="183"/>
        <end position="203"/>
    </location>
</feature>
<evidence type="ECO:0000259" key="13">
    <source>
        <dbReference type="PROSITE" id="PS50893"/>
    </source>
</evidence>
<dbReference type="PROSITE" id="PS00211">
    <property type="entry name" value="ABC_TRANSPORTER_1"/>
    <property type="match status" value="1"/>
</dbReference>
<evidence type="ECO:0000256" key="6">
    <source>
        <dbReference type="ARBA" id="ARBA00022989"/>
    </source>
</evidence>
<proteinExistence type="inferred from homology"/>
<dbReference type="Proteomes" id="UP000199065">
    <property type="component" value="Unassembled WGS sequence"/>
</dbReference>
<dbReference type="RefSeq" id="WP_223845911.1">
    <property type="nucleotide sequence ID" value="NZ_FOPJ01000004.1"/>
</dbReference>
<feature type="transmembrane region" description="Helical" evidence="12">
    <location>
        <begin position="300"/>
        <end position="321"/>
    </location>
</feature>
<protein>
    <recommendedName>
        <fullName evidence="10">Fatty acid ABC transporter ATP-binding/permease protein</fullName>
    </recommendedName>
</protein>
<dbReference type="Gene3D" id="1.20.1560.10">
    <property type="entry name" value="ABC transporter type 1, transmembrane domain"/>
    <property type="match status" value="1"/>
</dbReference>
<keyword evidence="6 12" id="KW-1133">Transmembrane helix</keyword>
<feature type="compositionally biased region" description="Polar residues" evidence="11">
    <location>
        <begin position="1"/>
        <end position="20"/>
    </location>
</feature>
<evidence type="ECO:0000256" key="4">
    <source>
        <dbReference type="ARBA" id="ARBA00022741"/>
    </source>
</evidence>
<evidence type="ECO:0000256" key="11">
    <source>
        <dbReference type="SAM" id="MobiDB-lite"/>
    </source>
</evidence>
<dbReference type="GO" id="GO:0016887">
    <property type="term" value="F:ATP hydrolysis activity"/>
    <property type="evidence" value="ECO:0007669"/>
    <property type="project" value="InterPro"/>
</dbReference>
<evidence type="ECO:0000259" key="14">
    <source>
        <dbReference type="PROSITE" id="PS50929"/>
    </source>
</evidence>
<feature type="transmembrane region" description="Helical" evidence="12">
    <location>
        <begin position="271"/>
        <end position="294"/>
    </location>
</feature>
<dbReference type="SUPFAM" id="SSF90123">
    <property type="entry name" value="ABC transporter transmembrane region"/>
    <property type="match status" value="1"/>
</dbReference>
<dbReference type="FunFam" id="3.40.50.300:FF:000287">
    <property type="entry name" value="Multidrug ABC transporter ATP-binding protein"/>
    <property type="match status" value="1"/>
</dbReference>
<dbReference type="PROSITE" id="PS50893">
    <property type="entry name" value="ABC_TRANSPORTER_2"/>
    <property type="match status" value="1"/>
</dbReference>
<evidence type="ECO:0000313" key="15">
    <source>
        <dbReference type="EMBL" id="SFG44585.1"/>
    </source>
</evidence>
<dbReference type="GO" id="GO:0015421">
    <property type="term" value="F:ABC-type oligopeptide transporter activity"/>
    <property type="evidence" value="ECO:0007669"/>
    <property type="project" value="TreeGrafter"/>
</dbReference>
<name>A0A1I2RV75_9CORY</name>
<dbReference type="STRING" id="185761.SAMN05660282_00921"/>
<dbReference type="InterPro" id="IPR003593">
    <property type="entry name" value="AAA+_ATPase"/>
</dbReference>
<feature type="transmembrane region" description="Helical" evidence="12">
    <location>
        <begin position="48"/>
        <end position="65"/>
    </location>
</feature>
<dbReference type="PANTHER" id="PTHR43394:SF1">
    <property type="entry name" value="ATP-BINDING CASSETTE SUB-FAMILY B MEMBER 10, MITOCHONDRIAL"/>
    <property type="match status" value="1"/>
</dbReference>
<keyword evidence="16" id="KW-1185">Reference proteome</keyword>
<keyword evidence="2" id="KW-0813">Transport</keyword>
<dbReference type="InterPro" id="IPR036640">
    <property type="entry name" value="ABC1_TM_sf"/>
</dbReference>
<evidence type="ECO:0000256" key="10">
    <source>
        <dbReference type="ARBA" id="ARBA00071747"/>
    </source>
</evidence>
<feature type="transmembrane region" description="Helical" evidence="12">
    <location>
        <begin position="150"/>
        <end position="177"/>
    </location>
</feature>
<feature type="region of interest" description="Disordered" evidence="11">
    <location>
        <begin position="1"/>
        <end position="30"/>
    </location>
</feature>
<dbReference type="InterPro" id="IPR039421">
    <property type="entry name" value="Type_1_exporter"/>
</dbReference>
<dbReference type="InterPro" id="IPR027417">
    <property type="entry name" value="P-loop_NTPase"/>
</dbReference>
<evidence type="ECO:0000256" key="8">
    <source>
        <dbReference type="ARBA" id="ARBA00055053"/>
    </source>
</evidence>
<comment type="function">
    <text evidence="8">ABC transporter involved in fatty acid import. Transmembrane domains (TMD) form a pore in the membrane and the ATP-binding domain (NBD) is responsible for energy generation.</text>
</comment>
<dbReference type="PANTHER" id="PTHR43394">
    <property type="entry name" value="ATP-DEPENDENT PERMEASE MDL1, MITOCHONDRIAL"/>
    <property type="match status" value="1"/>
</dbReference>
<evidence type="ECO:0000256" key="9">
    <source>
        <dbReference type="ARBA" id="ARBA00061644"/>
    </source>
</evidence>
<evidence type="ECO:0000256" key="2">
    <source>
        <dbReference type="ARBA" id="ARBA00022448"/>
    </source>
</evidence>
<keyword evidence="4" id="KW-0547">Nucleotide-binding</keyword>
<dbReference type="SUPFAM" id="SSF52540">
    <property type="entry name" value="P-loop containing nucleoside triphosphate hydrolases"/>
    <property type="match status" value="1"/>
</dbReference>
<gene>
    <name evidence="15" type="ORF">SAMN05660282_00921</name>
</gene>
<dbReference type="AlphaFoldDB" id="A0A1I2RV75"/>
<dbReference type="GO" id="GO:0005886">
    <property type="term" value="C:plasma membrane"/>
    <property type="evidence" value="ECO:0007669"/>
    <property type="project" value="UniProtKB-SubCell"/>
</dbReference>
<dbReference type="Pfam" id="PF00664">
    <property type="entry name" value="ABC_membrane"/>
    <property type="match status" value="1"/>
</dbReference>
<keyword evidence="5 15" id="KW-0067">ATP-binding</keyword>
<organism evidence="15 16">
    <name type="scientific">Corynebacterium spheniscorum</name>
    <dbReference type="NCBI Taxonomy" id="185761"/>
    <lineage>
        <taxon>Bacteria</taxon>
        <taxon>Bacillati</taxon>
        <taxon>Actinomycetota</taxon>
        <taxon>Actinomycetes</taxon>
        <taxon>Mycobacteriales</taxon>
        <taxon>Corynebacteriaceae</taxon>
        <taxon>Corynebacterium</taxon>
    </lineage>
</organism>
<dbReference type="PROSITE" id="PS50929">
    <property type="entry name" value="ABC_TM1F"/>
    <property type="match status" value="1"/>
</dbReference>
<reference evidence="15 16" key="1">
    <citation type="submission" date="2016-10" db="EMBL/GenBank/DDBJ databases">
        <authorList>
            <person name="de Groot N.N."/>
        </authorList>
    </citation>
    <scope>NUCLEOTIDE SEQUENCE [LARGE SCALE GENOMIC DNA]</scope>
    <source>
        <strain>J11</strain>
        <strain evidence="16">PG 39</strain>
    </source>
</reference>
<dbReference type="SMART" id="SM00382">
    <property type="entry name" value="AAA"/>
    <property type="match status" value="1"/>
</dbReference>
<evidence type="ECO:0000256" key="1">
    <source>
        <dbReference type="ARBA" id="ARBA00004651"/>
    </source>
</evidence>
<feature type="domain" description="ABC transmembrane type-1" evidence="14">
    <location>
        <begin position="47"/>
        <end position="329"/>
    </location>
</feature>
<keyword evidence="3 12" id="KW-0812">Transmembrane</keyword>
<evidence type="ECO:0000256" key="7">
    <source>
        <dbReference type="ARBA" id="ARBA00023136"/>
    </source>
</evidence>
<accession>A0A1I2RV75</accession>
<dbReference type="Pfam" id="PF00005">
    <property type="entry name" value="ABC_tran"/>
    <property type="match status" value="1"/>
</dbReference>